<keyword evidence="9" id="KW-0963">Cytoplasm</keyword>
<dbReference type="Pfam" id="PF20259">
    <property type="entry name" value="tRNA_Me_trans_M"/>
    <property type="match status" value="1"/>
</dbReference>
<keyword evidence="6 9" id="KW-0694">RNA-binding</keyword>
<evidence type="ECO:0000256" key="1">
    <source>
        <dbReference type="ARBA" id="ARBA00022555"/>
    </source>
</evidence>
<dbReference type="SUPFAM" id="SSF52402">
    <property type="entry name" value="Adenine nucleotide alpha hydrolases-like"/>
    <property type="match status" value="1"/>
</dbReference>
<dbReference type="PANTHER" id="PTHR11933:SF5">
    <property type="entry name" value="MITOCHONDRIAL TRNA-SPECIFIC 2-THIOURIDYLASE 1"/>
    <property type="match status" value="1"/>
</dbReference>
<evidence type="ECO:0000256" key="8">
    <source>
        <dbReference type="ARBA" id="ARBA00051542"/>
    </source>
</evidence>
<evidence type="ECO:0000256" key="4">
    <source>
        <dbReference type="ARBA" id="ARBA00022741"/>
    </source>
</evidence>
<feature type="domain" description="tRNA-specific 2-thiouridylase MnmA-like central" evidence="11">
    <location>
        <begin position="193"/>
        <end position="254"/>
    </location>
</feature>
<feature type="binding site" evidence="9">
    <location>
        <begin position="6"/>
        <end position="13"/>
    </location>
    <ligand>
        <name>ATP</name>
        <dbReference type="ChEBI" id="CHEBI:30616"/>
    </ligand>
</feature>
<dbReference type="CDD" id="cd01998">
    <property type="entry name" value="MnmA_TRMU-like"/>
    <property type="match status" value="1"/>
</dbReference>
<comment type="catalytic activity">
    <reaction evidence="8 9">
        <text>S-sulfanyl-L-cysteinyl-[protein] + uridine(34) in tRNA + AH2 + ATP = 2-thiouridine(34) in tRNA + L-cysteinyl-[protein] + A + AMP + diphosphate + H(+)</text>
        <dbReference type="Rhea" id="RHEA:47032"/>
        <dbReference type="Rhea" id="RHEA-COMP:10131"/>
        <dbReference type="Rhea" id="RHEA-COMP:11726"/>
        <dbReference type="Rhea" id="RHEA-COMP:11727"/>
        <dbReference type="Rhea" id="RHEA-COMP:11728"/>
        <dbReference type="ChEBI" id="CHEBI:13193"/>
        <dbReference type="ChEBI" id="CHEBI:15378"/>
        <dbReference type="ChEBI" id="CHEBI:17499"/>
        <dbReference type="ChEBI" id="CHEBI:29950"/>
        <dbReference type="ChEBI" id="CHEBI:30616"/>
        <dbReference type="ChEBI" id="CHEBI:33019"/>
        <dbReference type="ChEBI" id="CHEBI:61963"/>
        <dbReference type="ChEBI" id="CHEBI:65315"/>
        <dbReference type="ChEBI" id="CHEBI:87170"/>
        <dbReference type="ChEBI" id="CHEBI:456215"/>
        <dbReference type="EC" id="2.8.1.13"/>
    </reaction>
</comment>
<dbReference type="AlphaFoldDB" id="A0A7V6CE76"/>
<dbReference type="InterPro" id="IPR046885">
    <property type="entry name" value="MnmA-like_C"/>
</dbReference>
<evidence type="ECO:0000256" key="5">
    <source>
        <dbReference type="ARBA" id="ARBA00022840"/>
    </source>
</evidence>
<evidence type="ECO:0000256" key="2">
    <source>
        <dbReference type="ARBA" id="ARBA00022679"/>
    </source>
</evidence>
<dbReference type="Gene3D" id="2.40.30.10">
    <property type="entry name" value="Translation factors"/>
    <property type="match status" value="1"/>
</dbReference>
<dbReference type="PANTHER" id="PTHR11933">
    <property type="entry name" value="TRNA 5-METHYLAMINOMETHYL-2-THIOURIDYLATE -METHYLTRANSFERASE"/>
    <property type="match status" value="1"/>
</dbReference>
<organism evidence="12">
    <name type="scientific">Thermodesulfobacterium geofontis</name>
    <dbReference type="NCBI Taxonomy" id="1295609"/>
    <lineage>
        <taxon>Bacteria</taxon>
        <taxon>Pseudomonadati</taxon>
        <taxon>Thermodesulfobacteriota</taxon>
        <taxon>Thermodesulfobacteria</taxon>
        <taxon>Thermodesulfobacteriales</taxon>
        <taxon>Thermodesulfobacteriaceae</taxon>
        <taxon>Thermodesulfobacterium</taxon>
    </lineage>
</organism>
<dbReference type="Pfam" id="PF03054">
    <property type="entry name" value="tRNA_Me_trans"/>
    <property type="match status" value="1"/>
</dbReference>
<comment type="function">
    <text evidence="9">Catalyzes the 2-thiolation of uridine at the wobble position (U34) of tRNA, leading to the formation of s(2)U34.</text>
</comment>
<sequence length="341" mass="39087">MKIAVALSGGIDSAVTAYILKEKNYQLLGITFELFESQIETIEKAKHIAHLLNIPHHVLDLKEFFKDEIVSYFVDSYAKGLTPNPCAWCNRKIKFGKVLELAIKNLKIEKFATGHYVKIENYKGKPLLKRAKDKNKDQSYFLALINCEIIPYLIFPLGDFTKNEVRSLGKILFNFLDYKESQDICFLKNKTLKEFLSTYLPEKKGVVVYKDKIIGTHSGIQWYTIGQRKGLGIPLGKPLYIIDLDFKENKIILGEEKDLFSKGLILEDFNFHLPLNLWINPSAQIRYKAPIAKVKDIIKNNNKEYRILFETPVKGVTPGQVCVFYENDFLLGGGVIKRAIK</sequence>
<keyword evidence="1 9" id="KW-0820">tRNA-binding</keyword>
<name>A0A7V6CE76_9BACT</name>
<keyword evidence="3 9" id="KW-0819">tRNA processing</keyword>
<dbReference type="InterPro" id="IPR023382">
    <property type="entry name" value="MnmA-like_central_sf"/>
</dbReference>
<dbReference type="GO" id="GO:0005524">
    <property type="term" value="F:ATP binding"/>
    <property type="evidence" value="ECO:0007669"/>
    <property type="project" value="UniProtKB-KW"/>
</dbReference>
<evidence type="ECO:0000256" key="9">
    <source>
        <dbReference type="HAMAP-Rule" id="MF_00144"/>
    </source>
</evidence>
<feature type="domain" description="tRNA-specific 2-thiouridylase MnmA-like C-terminal" evidence="10">
    <location>
        <begin position="262"/>
        <end position="336"/>
    </location>
</feature>
<keyword evidence="5 9" id="KW-0067">ATP-binding</keyword>
<feature type="active site" description="Cysteine persulfide intermediate" evidence="9">
    <location>
        <position position="185"/>
    </location>
</feature>
<keyword evidence="2 9" id="KW-0808">Transferase</keyword>
<feature type="active site" description="Nucleophile" evidence="9">
    <location>
        <position position="89"/>
    </location>
</feature>
<feature type="site" description="Interaction with tRNA" evidence="9">
    <location>
        <position position="115"/>
    </location>
</feature>
<dbReference type="HAMAP" id="MF_00144">
    <property type="entry name" value="tRNA_thiouridyl_MnmA"/>
    <property type="match status" value="1"/>
</dbReference>
<dbReference type="Pfam" id="PF20258">
    <property type="entry name" value="tRNA_Me_trans_C"/>
    <property type="match status" value="1"/>
</dbReference>
<comment type="subcellular location">
    <subcellularLocation>
        <location evidence="9">Cytoplasm</location>
    </subcellularLocation>
</comment>
<feature type="binding site" evidence="9">
    <location>
        <position position="32"/>
    </location>
    <ligand>
        <name>ATP</name>
        <dbReference type="ChEBI" id="CHEBI:30616"/>
    </ligand>
</feature>
<protein>
    <recommendedName>
        <fullName evidence="9">tRNA-specific 2-thiouridylase MnmA</fullName>
        <ecNumber evidence="9">2.8.1.13</ecNumber>
    </recommendedName>
</protein>
<dbReference type="Gene3D" id="3.40.50.620">
    <property type="entry name" value="HUPs"/>
    <property type="match status" value="1"/>
</dbReference>
<dbReference type="InterPro" id="IPR046884">
    <property type="entry name" value="MnmA-like_central"/>
</dbReference>
<feature type="binding site" evidence="9">
    <location>
        <position position="114"/>
    </location>
    <ligand>
        <name>ATP</name>
        <dbReference type="ChEBI" id="CHEBI:30616"/>
    </ligand>
</feature>
<evidence type="ECO:0000256" key="7">
    <source>
        <dbReference type="ARBA" id="ARBA00023157"/>
    </source>
</evidence>
<comment type="caution">
    <text evidence="9">Lacks conserved residue(s) required for the propagation of feature annotation.</text>
</comment>
<comment type="caution">
    <text evidence="12">The sequence shown here is derived from an EMBL/GenBank/DDBJ whole genome shotgun (WGS) entry which is preliminary data.</text>
</comment>
<dbReference type="EMBL" id="DRWR01000113">
    <property type="protein sequence ID" value="HHQ16500.1"/>
    <property type="molecule type" value="Genomic_DNA"/>
</dbReference>
<feature type="region of interest" description="Interaction with tRNA" evidence="9">
    <location>
        <begin position="286"/>
        <end position="287"/>
    </location>
</feature>
<feature type="site" description="Interaction with tRNA" evidence="9">
    <location>
        <position position="320"/>
    </location>
</feature>
<gene>
    <name evidence="9 12" type="primary">mnmA</name>
    <name evidence="12" type="ORF">ENM15_06785</name>
</gene>
<accession>A0A7V6CE76</accession>
<dbReference type="GO" id="GO:0103016">
    <property type="term" value="F:tRNA-uridine 2-sulfurtransferase activity"/>
    <property type="evidence" value="ECO:0007669"/>
    <property type="project" value="UniProtKB-EC"/>
</dbReference>
<feature type="region of interest" description="Interaction with tRNA" evidence="9">
    <location>
        <begin position="136"/>
        <end position="138"/>
    </location>
</feature>
<evidence type="ECO:0000313" key="12">
    <source>
        <dbReference type="EMBL" id="HHQ16500.1"/>
    </source>
</evidence>
<reference evidence="12" key="1">
    <citation type="journal article" date="2020" name="mSystems">
        <title>Genome- and Community-Level Interaction Insights into Carbon Utilization and Element Cycling Functions of Hydrothermarchaeota in Hydrothermal Sediment.</title>
        <authorList>
            <person name="Zhou Z."/>
            <person name="Liu Y."/>
            <person name="Xu W."/>
            <person name="Pan J."/>
            <person name="Luo Z.H."/>
            <person name="Li M."/>
        </authorList>
    </citation>
    <scope>NUCLEOTIDE SEQUENCE [LARGE SCALE GENOMIC DNA]</scope>
    <source>
        <strain evidence="12">SpSt-106</strain>
    </source>
</reference>
<dbReference type="InterPro" id="IPR014729">
    <property type="entry name" value="Rossmann-like_a/b/a_fold"/>
</dbReference>
<dbReference type="GO" id="GO:0002143">
    <property type="term" value="P:tRNA wobble position uridine thiolation"/>
    <property type="evidence" value="ECO:0007669"/>
    <property type="project" value="TreeGrafter"/>
</dbReference>
<evidence type="ECO:0000256" key="6">
    <source>
        <dbReference type="ARBA" id="ARBA00022884"/>
    </source>
</evidence>
<dbReference type="NCBIfam" id="NF001138">
    <property type="entry name" value="PRK00143.1"/>
    <property type="match status" value="1"/>
</dbReference>
<dbReference type="NCBIfam" id="TIGR00420">
    <property type="entry name" value="trmU"/>
    <property type="match status" value="1"/>
</dbReference>
<proteinExistence type="inferred from homology"/>
<evidence type="ECO:0000259" key="11">
    <source>
        <dbReference type="Pfam" id="PF20259"/>
    </source>
</evidence>
<keyword evidence="4 9" id="KW-0547">Nucleotide-binding</keyword>
<comment type="similarity">
    <text evidence="9">Belongs to the MnmA/TRMU family.</text>
</comment>
<dbReference type="GO" id="GO:0005737">
    <property type="term" value="C:cytoplasm"/>
    <property type="evidence" value="ECO:0007669"/>
    <property type="project" value="UniProtKB-SubCell"/>
</dbReference>
<dbReference type="GO" id="GO:0000049">
    <property type="term" value="F:tRNA binding"/>
    <property type="evidence" value="ECO:0007669"/>
    <property type="project" value="UniProtKB-KW"/>
</dbReference>
<evidence type="ECO:0000259" key="10">
    <source>
        <dbReference type="Pfam" id="PF20258"/>
    </source>
</evidence>
<dbReference type="Gene3D" id="2.30.30.280">
    <property type="entry name" value="Adenine nucleotide alpha hydrolases-like domains"/>
    <property type="match status" value="1"/>
</dbReference>
<dbReference type="InterPro" id="IPR004506">
    <property type="entry name" value="MnmA-like"/>
</dbReference>
<evidence type="ECO:0000256" key="3">
    <source>
        <dbReference type="ARBA" id="ARBA00022694"/>
    </source>
</evidence>
<dbReference type="EC" id="2.8.1.13" evidence="9"/>
<keyword evidence="7" id="KW-1015">Disulfide bond</keyword>